<dbReference type="RefSeq" id="WP_130851894.1">
    <property type="nucleotide sequence ID" value="NZ_UYIG01000126.1"/>
</dbReference>
<evidence type="ECO:0000313" key="1">
    <source>
        <dbReference type="EMBL" id="VDG28889.1"/>
    </source>
</evidence>
<proteinExistence type="predicted"/>
<evidence type="ECO:0000313" key="2">
    <source>
        <dbReference type="Proteomes" id="UP000289996"/>
    </source>
</evidence>
<protein>
    <submittedName>
        <fullName evidence="1">Uncharacterized protein</fullName>
    </submittedName>
</protein>
<sequence>MKIGTCITKQTEFKVIRITKEVSEEVRLEFEKAREQDDNQDDWDCRPRYTRHTISKFHGIVWDEIFGYGFLANYGKENQRRRQTVELDDRIIEDANGEQFLIPADLFERYFM</sequence>
<dbReference type="Proteomes" id="UP000289996">
    <property type="component" value="Unassembled WGS sequence"/>
</dbReference>
<dbReference type="EMBL" id="UYIG01000126">
    <property type="protein sequence ID" value="VDG28889.1"/>
    <property type="molecule type" value="Genomic_DNA"/>
</dbReference>
<dbReference type="AlphaFoldDB" id="A0A660E8Y0"/>
<dbReference type="OrthoDB" id="9893796at2"/>
<accession>A0A660E8Y0</accession>
<gene>
    <name evidence="1" type="ORF">MUDAN_MDHGFNIF_03290</name>
</gene>
<organism evidence="1 2">
    <name type="scientific">Lactiplantibacillus mudanjiangensis</name>
    <dbReference type="NCBI Taxonomy" id="1296538"/>
    <lineage>
        <taxon>Bacteria</taxon>
        <taxon>Bacillati</taxon>
        <taxon>Bacillota</taxon>
        <taxon>Bacilli</taxon>
        <taxon>Lactobacillales</taxon>
        <taxon>Lactobacillaceae</taxon>
        <taxon>Lactiplantibacillus</taxon>
    </lineage>
</organism>
<reference evidence="1 2" key="1">
    <citation type="submission" date="2018-11" db="EMBL/GenBank/DDBJ databases">
        <authorList>
            <person name="Wuyts S."/>
        </authorList>
    </citation>
    <scope>NUCLEOTIDE SEQUENCE [LARGE SCALE GENOMIC DNA]</scope>
    <source>
        <strain evidence="1">Lactobacillus mudanjiangensis AMBF249</strain>
    </source>
</reference>
<name>A0A660E8Y0_9LACO</name>
<keyword evidence="2" id="KW-1185">Reference proteome</keyword>